<evidence type="ECO:0000259" key="1">
    <source>
        <dbReference type="Pfam" id="PF01425"/>
    </source>
</evidence>
<evidence type="ECO:0000313" key="2">
    <source>
        <dbReference type="EMBL" id="ANY75762.1"/>
    </source>
</evidence>
<dbReference type="EMBL" id="CP016809">
    <property type="protein sequence ID" value="ANY75762.1"/>
    <property type="molecule type" value="Genomic_DNA"/>
</dbReference>
<protein>
    <submittedName>
        <fullName evidence="2">Amidase</fullName>
    </submittedName>
</protein>
<dbReference type="KEGG" id="pib:BBD41_26050"/>
<name>A0A1B2E794_9BACL</name>
<reference evidence="2" key="1">
    <citation type="submission" date="2016-08" db="EMBL/GenBank/DDBJ databases">
        <title>Complete Genome Seqeunce of Paenibacillus sp. nov. IHBB 9852 from high altitute lake of Indian trans-Himalayas.</title>
        <authorList>
            <person name="Kiran S."/>
            <person name="Swarnkar M.K."/>
            <person name="Rana A."/>
            <person name="Tewari R."/>
            <person name="Gulati A."/>
        </authorList>
    </citation>
    <scope>NUCLEOTIDE SEQUENCE [LARGE SCALE GENOMIC DNA]</scope>
    <source>
        <strain evidence="2">IHBB 9852</strain>
    </source>
</reference>
<dbReference type="Pfam" id="PF01425">
    <property type="entry name" value="Amidase"/>
    <property type="match status" value="1"/>
</dbReference>
<organism evidence="2">
    <name type="scientific">Paenibacillus ihbetae</name>
    <dbReference type="NCBI Taxonomy" id="1870820"/>
    <lineage>
        <taxon>Bacteria</taxon>
        <taxon>Bacillati</taxon>
        <taxon>Bacillota</taxon>
        <taxon>Bacilli</taxon>
        <taxon>Bacillales</taxon>
        <taxon>Paenibacillaceae</taxon>
        <taxon>Paenibacillus</taxon>
    </lineage>
</organism>
<dbReference type="PANTHER" id="PTHR42678:SF34">
    <property type="entry name" value="OS04G0183300 PROTEIN"/>
    <property type="match status" value="1"/>
</dbReference>
<dbReference type="InterPro" id="IPR023631">
    <property type="entry name" value="Amidase_dom"/>
</dbReference>
<dbReference type="Gene3D" id="3.90.1300.10">
    <property type="entry name" value="Amidase signature (AS) domain"/>
    <property type="match status" value="1"/>
</dbReference>
<feature type="domain" description="Amidase" evidence="1">
    <location>
        <begin position="30"/>
        <end position="417"/>
    </location>
</feature>
<dbReference type="SUPFAM" id="SSF75304">
    <property type="entry name" value="Amidase signature (AS) enzymes"/>
    <property type="match status" value="1"/>
</dbReference>
<sequence>MSLDKEKWVVEATISDMQRAMDEGLITSFELVQLYLVRIGRHDGRLRSIIEVNPDALAIGRKLDQERREKGARGPLHGIPIILKDNIDTGDRMHTSAGSLALAESFAKGDAFITARLREAGAVLLGKANMTEWANFMSPTMWAGYSARNGLTLNPYGPGELFVGGSSSGSAAAVAANLAAAAIGTETSGSIISPSSQNSLVGIKPTIGLVSRSGIIPITNTQDTAGPMARTVADAAILLGAIVGRDERDDATKIDPRQHRPDYTDALVIDGARHARIGIPRYYYKHLDSDRIDIVESAIRVLRELGAEIVDPVHLPCQGTHWDANVLRYEFKKYVNDYLATLGPEQPVHSLADVIAFNETHAETALKYGQDTLIWANETSGTLTETVYLKSLRKNKEMAGTNGIDHALKEHKLDALLFLGNEYGADLAARASYPSITVPGGYAQRGIIAPGGYITKGPQGITFVGTAFSEPQLIKLAYAFEQATRHRVPPVL</sequence>
<dbReference type="AlphaFoldDB" id="A0A1B2E794"/>
<accession>A0A1B2E794</accession>
<proteinExistence type="predicted"/>
<dbReference type="InterPro" id="IPR036928">
    <property type="entry name" value="AS_sf"/>
</dbReference>
<dbReference type="NCBIfam" id="NF005300">
    <property type="entry name" value="PRK06828.1"/>
    <property type="match status" value="1"/>
</dbReference>
<dbReference type="RefSeq" id="WP_099479539.1">
    <property type="nucleotide sequence ID" value="NZ_CP016809.1"/>
</dbReference>
<dbReference type="PANTHER" id="PTHR42678">
    <property type="entry name" value="AMIDASE"/>
    <property type="match status" value="1"/>
</dbReference>
<gene>
    <name evidence="2" type="ORF">BBD41_26050</name>
</gene>